<dbReference type="OrthoDB" id="422010at2759"/>
<evidence type="ECO:0000313" key="3">
    <source>
        <dbReference type="Proteomes" id="UP000601435"/>
    </source>
</evidence>
<name>A0A812IRL0_9DINO</name>
<feature type="compositionally biased region" description="Acidic residues" evidence="1">
    <location>
        <begin position="56"/>
        <end position="71"/>
    </location>
</feature>
<dbReference type="Proteomes" id="UP000601435">
    <property type="component" value="Unassembled WGS sequence"/>
</dbReference>
<proteinExistence type="predicted"/>
<reference evidence="2" key="1">
    <citation type="submission" date="2021-02" db="EMBL/GenBank/DDBJ databases">
        <authorList>
            <person name="Dougan E. K."/>
            <person name="Rhodes N."/>
            <person name="Thang M."/>
            <person name="Chan C."/>
        </authorList>
    </citation>
    <scope>NUCLEOTIDE SEQUENCE</scope>
</reference>
<feature type="region of interest" description="Disordered" evidence="1">
    <location>
        <begin position="52"/>
        <end position="71"/>
    </location>
</feature>
<organism evidence="2 3">
    <name type="scientific">Symbiodinium necroappetens</name>
    <dbReference type="NCBI Taxonomy" id="1628268"/>
    <lineage>
        <taxon>Eukaryota</taxon>
        <taxon>Sar</taxon>
        <taxon>Alveolata</taxon>
        <taxon>Dinophyceae</taxon>
        <taxon>Suessiales</taxon>
        <taxon>Symbiodiniaceae</taxon>
        <taxon>Symbiodinium</taxon>
    </lineage>
</organism>
<keyword evidence="3" id="KW-1185">Reference proteome</keyword>
<sequence>AVARGLCDILQEGDSSPVRCALQGKEDLESNPGFVSLAGPAFAALAAAAGIRRSEDVEDSDAGVEEDEDDW</sequence>
<dbReference type="EMBL" id="CAJNJA010002181">
    <property type="protein sequence ID" value="CAE7163174.1"/>
    <property type="molecule type" value="Genomic_DNA"/>
</dbReference>
<gene>
    <name evidence="2" type="ORF">SNEC2469_LOCUS426</name>
</gene>
<accession>A0A812IRL0</accession>
<comment type="caution">
    <text evidence="2">The sequence shown here is derived from an EMBL/GenBank/DDBJ whole genome shotgun (WGS) entry which is preliminary data.</text>
</comment>
<feature type="non-terminal residue" evidence="2">
    <location>
        <position position="71"/>
    </location>
</feature>
<evidence type="ECO:0000256" key="1">
    <source>
        <dbReference type="SAM" id="MobiDB-lite"/>
    </source>
</evidence>
<protein>
    <submittedName>
        <fullName evidence="2">Uncharacterized protein</fullName>
    </submittedName>
</protein>
<dbReference type="AlphaFoldDB" id="A0A812IRL0"/>
<evidence type="ECO:0000313" key="2">
    <source>
        <dbReference type="EMBL" id="CAE7163174.1"/>
    </source>
</evidence>